<reference evidence="1" key="1">
    <citation type="journal article" date="2013" name="Environ. Microbiol.">
        <title>Microbiota from the distal guts of lean and obese adolescents exhibit partial functional redundancy besides clear differences in community structure.</title>
        <authorList>
            <person name="Ferrer M."/>
            <person name="Ruiz A."/>
            <person name="Lanza F."/>
            <person name="Haange S.B."/>
            <person name="Oberbach A."/>
            <person name="Till H."/>
            <person name="Bargiela R."/>
            <person name="Campoy C."/>
            <person name="Segura M.T."/>
            <person name="Richter M."/>
            <person name="von Bergen M."/>
            <person name="Seifert J."/>
            <person name="Suarez A."/>
        </authorList>
    </citation>
    <scope>NUCLEOTIDE SEQUENCE</scope>
</reference>
<evidence type="ECO:0000313" key="1">
    <source>
        <dbReference type="EMBL" id="EKC53746.1"/>
    </source>
</evidence>
<dbReference type="AlphaFoldDB" id="K1T2L5"/>
<protein>
    <submittedName>
        <fullName evidence="1">Secreted protein</fullName>
    </submittedName>
</protein>
<feature type="non-terminal residue" evidence="1">
    <location>
        <position position="167"/>
    </location>
</feature>
<comment type="caution">
    <text evidence="1">The sequence shown here is derived from an EMBL/GenBank/DDBJ whole genome shotgun (WGS) entry which is preliminary data.</text>
</comment>
<gene>
    <name evidence="1" type="ORF">OBE_12438</name>
</gene>
<accession>K1T2L5</accession>
<name>K1T2L5_9ZZZZ</name>
<dbReference type="EMBL" id="AJWZ01008569">
    <property type="protein sequence ID" value="EKC53746.1"/>
    <property type="molecule type" value="Genomic_DNA"/>
</dbReference>
<proteinExistence type="predicted"/>
<organism evidence="1">
    <name type="scientific">human gut metagenome</name>
    <dbReference type="NCBI Taxonomy" id="408170"/>
    <lineage>
        <taxon>unclassified sequences</taxon>
        <taxon>metagenomes</taxon>
        <taxon>organismal metagenomes</taxon>
    </lineage>
</organism>
<sequence>MEKKIRKGRVFAVVLILALVFIYAVYLVAKLVQNPTNTFMVTNGKISQEESDIGYIIREETVVKGQNYKNGMVKIKNEGEKVAKGDSVFRYYSSGEEELKNKIAELDVEIQSLMQNEKSSFPSDVKLLESQIEKELDSIYGVNNAQKIQEYKKNINSYITKKAKISS</sequence>